<dbReference type="STRING" id="754502.BJG93_00690"/>
<proteinExistence type="predicted"/>
<dbReference type="Proteomes" id="UP000179860">
    <property type="component" value="Chromosome 1"/>
</dbReference>
<keyword evidence="2" id="KW-1185">Reference proteome</keyword>
<reference evidence="1" key="1">
    <citation type="submission" date="2016-09" db="EMBL/GenBank/DDBJ databases">
        <title>The Complete Genome of Burkholderia sprentiae wsm5005.</title>
        <authorList>
            <person name="De Meyer S."/>
            <person name="Wang P."/>
            <person name="Terpolilli J."/>
        </authorList>
    </citation>
    <scope>NUCLEOTIDE SEQUENCE [LARGE SCALE GENOMIC DNA]</scope>
    <source>
        <strain evidence="1">WSM5005</strain>
    </source>
</reference>
<name>A0A1I9YCQ1_9BURK</name>
<reference evidence="1" key="2">
    <citation type="submission" date="2021-06" db="EMBL/GenBank/DDBJ databases">
        <authorList>
            <person name="Rogers T.H."/>
            <person name="Ramsay J.P."/>
            <person name="Wang P."/>
            <person name="Terpolilli J."/>
        </authorList>
    </citation>
    <scope>NUCLEOTIDE SEQUENCE [LARGE SCALE GENOMIC DNA]</scope>
    <source>
        <strain evidence="1">WSM5005</strain>
    </source>
</reference>
<keyword evidence="1" id="KW-0378">Hydrolase</keyword>
<sequence length="171" mass="19300">MSESNDTDEKTRREVMFLDFDGVIHRLGAVRTQHGIRSASPSITLFEFAPVLVELLEPHVRVEIVLSTSWVPALGFQRARDALPATLRNRVVGATYHSKFADADGWPTMERGRQVLRYVWTHRLTRWLAIDDDVKGFGDQLSHVVQCDESLGLGDIGTQDALRIRLAEQFG</sequence>
<dbReference type="EMBL" id="CP017561">
    <property type="protein sequence ID" value="APA84084.2"/>
    <property type="molecule type" value="Genomic_DNA"/>
</dbReference>
<organism evidence="1 2">
    <name type="scientific">Paraburkholderia sprentiae WSM5005</name>
    <dbReference type="NCBI Taxonomy" id="754502"/>
    <lineage>
        <taxon>Bacteria</taxon>
        <taxon>Pseudomonadati</taxon>
        <taxon>Pseudomonadota</taxon>
        <taxon>Betaproteobacteria</taxon>
        <taxon>Burkholderiales</taxon>
        <taxon>Burkholderiaceae</taxon>
        <taxon>Paraburkholderia</taxon>
    </lineage>
</organism>
<protein>
    <submittedName>
        <fullName evidence="1">Hydrolase</fullName>
    </submittedName>
</protein>
<accession>A0A1I9YCQ1</accession>
<evidence type="ECO:0000313" key="1">
    <source>
        <dbReference type="EMBL" id="APA84084.2"/>
    </source>
</evidence>
<dbReference type="KEGG" id="pspw:BJG93_00690"/>
<dbReference type="AlphaFoldDB" id="A0A1I9YCQ1"/>
<dbReference type="GO" id="GO:0016787">
    <property type="term" value="F:hydrolase activity"/>
    <property type="evidence" value="ECO:0007669"/>
    <property type="project" value="UniProtKB-KW"/>
</dbReference>
<evidence type="ECO:0000313" key="2">
    <source>
        <dbReference type="Proteomes" id="UP000179860"/>
    </source>
</evidence>
<dbReference type="Pfam" id="PF18143">
    <property type="entry name" value="HAD_SAK_2"/>
    <property type="match status" value="1"/>
</dbReference>
<gene>
    <name evidence="1" type="ORF">BJG93_00690</name>
</gene>